<keyword evidence="4" id="KW-1185">Reference proteome</keyword>
<dbReference type="InterPro" id="IPR006976">
    <property type="entry name" value="VanZ-like"/>
</dbReference>
<accession>A0A261EZW5</accession>
<reference evidence="3 4" key="1">
    <citation type="journal article" date="2017" name="BMC Genomics">
        <title>Comparative genomic and phylogenomic analyses of the Bifidobacteriaceae family.</title>
        <authorList>
            <person name="Lugli G.A."/>
            <person name="Milani C."/>
            <person name="Turroni F."/>
            <person name="Duranti S."/>
            <person name="Mancabelli L."/>
            <person name="Mangifesta M."/>
            <person name="Ferrario C."/>
            <person name="Modesto M."/>
            <person name="Mattarelli P."/>
            <person name="Jiri K."/>
            <person name="van Sinderen D."/>
            <person name="Ventura M."/>
        </authorList>
    </citation>
    <scope>NUCLEOTIDE SEQUENCE [LARGE SCALE GENOMIC DNA]</scope>
    <source>
        <strain evidence="3 4">DSM 24742</strain>
    </source>
</reference>
<name>A0A261EZW5_9BIFI</name>
<dbReference type="Pfam" id="PF04892">
    <property type="entry name" value="VanZ"/>
    <property type="match status" value="1"/>
</dbReference>
<comment type="caution">
    <text evidence="3">The sequence shown here is derived from an EMBL/GenBank/DDBJ whole genome shotgun (WGS) entry which is preliminary data.</text>
</comment>
<dbReference type="Proteomes" id="UP000216725">
    <property type="component" value="Unassembled WGS sequence"/>
</dbReference>
<evidence type="ECO:0000259" key="2">
    <source>
        <dbReference type="Pfam" id="PF04892"/>
    </source>
</evidence>
<feature type="transmembrane region" description="Helical" evidence="1">
    <location>
        <begin position="53"/>
        <end position="73"/>
    </location>
</feature>
<keyword evidence="1" id="KW-1133">Transmembrane helix</keyword>
<feature type="transmembrane region" description="Helical" evidence="1">
    <location>
        <begin position="177"/>
        <end position="198"/>
    </location>
</feature>
<feature type="transmembrane region" description="Helical" evidence="1">
    <location>
        <begin position="85"/>
        <end position="103"/>
    </location>
</feature>
<feature type="transmembrane region" description="Helical" evidence="1">
    <location>
        <begin position="151"/>
        <end position="171"/>
    </location>
</feature>
<dbReference type="OrthoDB" id="9808005at2"/>
<dbReference type="RefSeq" id="WP_094660396.1">
    <property type="nucleotide sequence ID" value="NZ_MWWR01000004.1"/>
</dbReference>
<sequence>MNTQTEPGMTPRRIVASIAAFIASMGAALALSGTTAAASLTWFFGTRIDGTIAYLALAAIASAIIAFDAAHIGVGLSRRAARGQVAAYCAALAIILVGMNRSIPAITLGFSELTTDFATSSAVWAWNLAAFVPLGFFFRRRLASSPAAHGVVLAAIAGIEVLQFALGLGAANLVDVIVRYVGVLIGLGLATIATRAGWRMDAGAGRYSIVRRRATTVAAPAVTVVRASMPAVASA</sequence>
<dbReference type="EMBL" id="MWWR01000004">
    <property type="protein sequence ID" value="OZG52373.1"/>
    <property type="molecule type" value="Genomic_DNA"/>
</dbReference>
<feature type="domain" description="VanZ-like" evidence="2">
    <location>
        <begin position="120"/>
        <end position="192"/>
    </location>
</feature>
<keyword evidence="1" id="KW-0812">Transmembrane</keyword>
<proteinExistence type="predicted"/>
<evidence type="ECO:0000256" key="1">
    <source>
        <dbReference type="SAM" id="Phobius"/>
    </source>
</evidence>
<protein>
    <recommendedName>
        <fullName evidence="2">VanZ-like domain-containing protein</fullName>
    </recommendedName>
</protein>
<evidence type="ECO:0000313" key="3">
    <source>
        <dbReference type="EMBL" id="OZG52373.1"/>
    </source>
</evidence>
<keyword evidence="1" id="KW-0472">Membrane</keyword>
<evidence type="ECO:0000313" key="4">
    <source>
        <dbReference type="Proteomes" id="UP000216725"/>
    </source>
</evidence>
<gene>
    <name evidence="3" type="ORF">PSRA_0562</name>
</gene>
<organism evidence="3 4">
    <name type="scientific">Pseudoscardovia radai</name>
    <dbReference type="NCBI Taxonomy" id="987066"/>
    <lineage>
        <taxon>Bacteria</taxon>
        <taxon>Bacillati</taxon>
        <taxon>Actinomycetota</taxon>
        <taxon>Actinomycetes</taxon>
        <taxon>Bifidobacteriales</taxon>
        <taxon>Bifidobacteriaceae</taxon>
        <taxon>Pseudoscardovia</taxon>
    </lineage>
</organism>
<feature type="transmembrane region" description="Helical" evidence="1">
    <location>
        <begin position="123"/>
        <end position="139"/>
    </location>
</feature>
<dbReference type="AlphaFoldDB" id="A0A261EZW5"/>